<keyword evidence="3" id="KW-1185">Reference proteome</keyword>
<evidence type="ECO:0008006" key="4">
    <source>
        <dbReference type="Google" id="ProtNLM"/>
    </source>
</evidence>
<feature type="chain" id="PRO_5019359857" description="TonB C-terminal domain-containing protein" evidence="1">
    <location>
        <begin position="25"/>
        <end position="175"/>
    </location>
</feature>
<dbReference type="EMBL" id="QXML01000014">
    <property type="protein sequence ID" value="RIW12378.1"/>
    <property type="molecule type" value="Genomic_DNA"/>
</dbReference>
<evidence type="ECO:0000256" key="1">
    <source>
        <dbReference type="SAM" id="SignalP"/>
    </source>
</evidence>
<dbReference type="Proteomes" id="UP000283522">
    <property type="component" value="Unassembled WGS sequence"/>
</dbReference>
<evidence type="ECO:0000313" key="3">
    <source>
        <dbReference type="Proteomes" id="UP000283522"/>
    </source>
</evidence>
<gene>
    <name evidence="2" type="ORF">D0X99_19090</name>
</gene>
<feature type="signal peptide" evidence="1">
    <location>
        <begin position="1"/>
        <end position="24"/>
    </location>
</feature>
<name>A0A418PLP7_9BACT</name>
<comment type="caution">
    <text evidence="2">The sequence shown here is derived from an EMBL/GenBank/DDBJ whole genome shotgun (WGS) entry which is preliminary data.</text>
</comment>
<dbReference type="OrthoDB" id="823311at2"/>
<protein>
    <recommendedName>
        <fullName evidence="4">TonB C-terminal domain-containing protein</fullName>
    </recommendedName>
</protein>
<keyword evidence="1" id="KW-0732">Signal</keyword>
<sequence>MKPFNRFVSLVFLGLIFTFPLENASVAAQQNLEVEDMNLRVIQFQKLSLHKLVTEVNVYEFTKPEDLELTPLSVIEENIARNLDSHWVWPEYTLEMIDSYSPFLFRTKKTQDLEEVKLLVEVDSKGKVSGFEVLGEVDKGLKERLDYLIRKLPVCKPVPGFSSYIPEKFELTIRK</sequence>
<reference evidence="2 3" key="1">
    <citation type="submission" date="2018-09" db="EMBL/GenBank/DDBJ databases">
        <authorList>
            <person name="Wang X."/>
            <person name="Du Z."/>
        </authorList>
    </citation>
    <scope>NUCLEOTIDE SEQUENCE [LARGE SCALE GENOMIC DNA]</scope>
    <source>
        <strain evidence="2 3">N3</strain>
    </source>
</reference>
<evidence type="ECO:0000313" key="2">
    <source>
        <dbReference type="EMBL" id="RIW12378.1"/>
    </source>
</evidence>
<dbReference type="AlphaFoldDB" id="A0A418PLP7"/>
<organism evidence="2 3">
    <name type="scientific">Algoriphagus lacus</name>
    <dbReference type="NCBI Taxonomy" id="2056311"/>
    <lineage>
        <taxon>Bacteria</taxon>
        <taxon>Pseudomonadati</taxon>
        <taxon>Bacteroidota</taxon>
        <taxon>Cytophagia</taxon>
        <taxon>Cytophagales</taxon>
        <taxon>Cyclobacteriaceae</taxon>
        <taxon>Algoriphagus</taxon>
    </lineage>
</organism>
<accession>A0A418PLP7</accession>
<proteinExistence type="predicted"/>
<dbReference type="RefSeq" id="WP_119479469.1">
    <property type="nucleotide sequence ID" value="NZ_QXML01000014.1"/>
</dbReference>